<evidence type="ECO:0000256" key="4">
    <source>
        <dbReference type="ARBA" id="ARBA00023295"/>
    </source>
</evidence>
<protein>
    <submittedName>
        <fullName evidence="8">Polysaccharide deacetylase family protein</fullName>
    </submittedName>
</protein>
<keyword evidence="3" id="KW-0119">Carbohydrate metabolism</keyword>
<evidence type="ECO:0000256" key="5">
    <source>
        <dbReference type="ARBA" id="ARBA00023326"/>
    </source>
</evidence>
<dbReference type="GO" id="GO:0008810">
    <property type="term" value="F:cellulase activity"/>
    <property type="evidence" value="ECO:0007669"/>
    <property type="project" value="InterPro"/>
</dbReference>
<name>A0A7J5U2L7_9BACT</name>
<dbReference type="Pfam" id="PF02927">
    <property type="entry name" value="CelD_N"/>
    <property type="match status" value="1"/>
</dbReference>
<dbReference type="InterPro" id="IPR001701">
    <property type="entry name" value="Glyco_hydro_9"/>
</dbReference>
<dbReference type="SUPFAM" id="SSF48208">
    <property type="entry name" value="Six-hairpin glycosidases"/>
    <property type="match status" value="1"/>
</dbReference>
<dbReference type="InterPro" id="IPR008928">
    <property type="entry name" value="6-hairpin_glycosidase_sf"/>
</dbReference>
<dbReference type="Proteomes" id="UP000488299">
    <property type="component" value="Unassembled WGS sequence"/>
</dbReference>
<dbReference type="Gene3D" id="3.20.20.370">
    <property type="entry name" value="Glycoside hydrolase/deacetylase"/>
    <property type="match status" value="1"/>
</dbReference>
<keyword evidence="5" id="KW-0624">Polysaccharide degradation</keyword>
<dbReference type="RefSeq" id="WP_152123514.1">
    <property type="nucleotide sequence ID" value="NZ_WELI01000002.1"/>
</dbReference>
<dbReference type="CDD" id="cd10917">
    <property type="entry name" value="CE4_NodB_like_6s_7s"/>
    <property type="match status" value="1"/>
</dbReference>
<evidence type="ECO:0000256" key="6">
    <source>
        <dbReference type="SAM" id="MobiDB-lite"/>
    </source>
</evidence>
<dbReference type="InterPro" id="IPR011330">
    <property type="entry name" value="Glyco_hydro/deAcase_b/a-brl"/>
</dbReference>
<keyword evidence="4" id="KW-0326">Glycosidase</keyword>
<evidence type="ECO:0000313" key="9">
    <source>
        <dbReference type="Proteomes" id="UP000488299"/>
    </source>
</evidence>
<dbReference type="PROSITE" id="PS51677">
    <property type="entry name" value="NODB"/>
    <property type="match status" value="1"/>
</dbReference>
<dbReference type="EMBL" id="WELI01000002">
    <property type="protein sequence ID" value="KAB7731936.1"/>
    <property type="molecule type" value="Genomic_DNA"/>
</dbReference>
<gene>
    <name evidence="8" type="ORF">F5984_06870</name>
</gene>
<keyword evidence="2" id="KW-0378">Hydrolase</keyword>
<dbReference type="InterPro" id="IPR012341">
    <property type="entry name" value="6hp_glycosidase-like_sf"/>
</dbReference>
<dbReference type="CDD" id="cd02850">
    <property type="entry name" value="E_set_Cellulase_N"/>
    <property type="match status" value="1"/>
</dbReference>
<dbReference type="Pfam" id="PF00759">
    <property type="entry name" value="Glyco_hydro_9"/>
    <property type="match status" value="1"/>
</dbReference>
<dbReference type="AlphaFoldDB" id="A0A7J5U2L7"/>
<evidence type="ECO:0000256" key="1">
    <source>
        <dbReference type="ARBA" id="ARBA00007072"/>
    </source>
</evidence>
<evidence type="ECO:0000256" key="2">
    <source>
        <dbReference type="ARBA" id="ARBA00022801"/>
    </source>
</evidence>
<comment type="caution">
    <text evidence="8">The sequence shown here is derived from an EMBL/GenBank/DDBJ whole genome shotgun (WGS) entry which is preliminary data.</text>
</comment>
<dbReference type="GO" id="GO:0000272">
    <property type="term" value="P:polysaccharide catabolic process"/>
    <property type="evidence" value="ECO:0007669"/>
    <property type="project" value="UniProtKB-KW"/>
</dbReference>
<dbReference type="InterPro" id="IPR002509">
    <property type="entry name" value="NODB_dom"/>
</dbReference>
<comment type="similarity">
    <text evidence="1">Belongs to the glycosyl hydrolase 9 (cellulase E) family.</text>
</comment>
<accession>A0A7J5U2L7</accession>
<dbReference type="InterPro" id="IPR013783">
    <property type="entry name" value="Ig-like_fold"/>
</dbReference>
<dbReference type="Gene3D" id="2.60.40.10">
    <property type="entry name" value="Immunoglobulins"/>
    <property type="match status" value="1"/>
</dbReference>
<evidence type="ECO:0000259" key="7">
    <source>
        <dbReference type="PROSITE" id="PS51677"/>
    </source>
</evidence>
<dbReference type="Pfam" id="PF01522">
    <property type="entry name" value="Polysacc_deac_1"/>
    <property type="match status" value="1"/>
</dbReference>
<dbReference type="InterPro" id="IPR014756">
    <property type="entry name" value="Ig_E-set"/>
</dbReference>
<feature type="region of interest" description="Disordered" evidence="6">
    <location>
        <begin position="598"/>
        <end position="623"/>
    </location>
</feature>
<dbReference type="PANTHER" id="PTHR22298">
    <property type="entry name" value="ENDO-1,4-BETA-GLUCANASE"/>
    <property type="match status" value="1"/>
</dbReference>
<organism evidence="8 9">
    <name type="scientific">Rudanella paleaurantiibacter</name>
    <dbReference type="NCBI Taxonomy" id="2614655"/>
    <lineage>
        <taxon>Bacteria</taxon>
        <taxon>Pseudomonadati</taxon>
        <taxon>Bacteroidota</taxon>
        <taxon>Cytophagia</taxon>
        <taxon>Cytophagales</taxon>
        <taxon>Cytophagaceae</taxon>
        <taxon>Rudanella</taxon>
    </lineage>
</organism>
<keyword evidence="9" id="KW-1185">Reference proteome</keyword>
<dbReference type="Gene3D" id="1.50.10.10">
    <property type="match status" value="1"/>
</dbReference>
<proteinExistence type="inferred from homology"/>
<reference evidence="8 9" key="1">
    <citation type="submission" date="2019-10" db="EMBL/GenBank/DDBJ databases">
        <title>Rudanella paleaurantiibacter sp. nov., isolated from sludge.</title>
        <authorList>
            <person name="Xu S.Q."/>
        </authorList>
    </citation>
    <scope>NUCLEOTIDE SEQUENCE [LARGE SCALE GENOMIC DNA]</scope>
    <source>
        <strain evidence="8 9">HX-22-17</strain>
    </source>
</reference>
<dbReference type="InterPro" id="IPR004197">
    <property type="entry name" value="Cellulase_Ig-like"/>
</dbReference>
<dbReference type="GO" id="GO:0016810">
    <property type="term" value="F:hydrolase activity, acting on carbon-nitrogen (but not peptide) bonds"/>
    <property type="evidence" value="ECO:0007669"/>
    <property type="project" value="InterPro"/>
</dbReference>
<dbReference type="SUPFAM" id="SSF81296">
    <property type="entry name" value="E set domains"/>
    <property type="match status" value="1"/>
</dbReference>
<evidence type="ECO:0000256" key="3">
    <source>
        <dbReference type="ARBA" id="ARBA00023277"/>
    </source>
</evidence>
<evidence type="ECO:0000313" key="8">
    <source>
        <dbReference type="EMBL" id="KAB7731936.1"/>
    </source>
</evidence>
<feature type="domain" description="NodB homology" evidence="7">
    <location>
        <begin position="642"/>
        <end position="851"/>
    </location>
</feature>
<sequence length="856" mass="96238">MTTRILLFILAIGLFAFVQSSDEPGVIRINLLGYRPASVKVAVWASLTDKPIGRFELMDAQTDRVVWGQQAGRAFGAYGPFAQTHRLDFSAVRKPGRYYLRTDDGARSPEFRIGEDVYDGTADFCLRYMRQQRSGFNPFLKDSCHTHDGYTLYGPMPDSTHIDASGGWHDASDYLQYVTTSANATYHLLAAARDFPGAFGDAHAANGLEGANGYPDVLDEARWGLDWLLKMHPTDDWLFNQLGDDRDHAGMRIPKEDKLYGKGFERPLYFASGTPQGMFKYKNRATGVASTAGKVSSALALGYQLLRDRQPDYAGRLWQRSQSAYRLGLQKPGNSQTAPGTAPYFYEEDNYVDDMELAAVEQWNASKATGAKAAEWQKHALNFARQEPVTPWILNDTARHYQWYPFVNIGHAELAKRLPGRERKTVTGFYKQGIDIIWQRARQNAFYRGVPFIWCSNNYTTSFATQCFWYRQLTGDTQYAALEQANFDWLFGCNPWGTSFVYGLPGNADTPADPHSAFTHLKQYPIDGGLVDGPVRGSIYGRLIGITLYQPDEYAPFQSRVAVYHDDYGDYSTNEPTMDGTASLVYLLAAKQAENRALPPAKAKPASTRKAAKPTVSPTRKRVGDKSTYFKGAKIRGDTSARRIALVFTGDEYADGGEHIARTLQKHNVRASFFLTGRFLRNPAFAALARRLLREGHYLGPHSDAHLLYCDWKNRDSLLVTRSQFAADLRANEAALAAVGWPPRVPRLFMPPFEWYNDTIAAWSRAEGWQLINYTPGTLSHADYTTPDARNYRSSDVILQSIRDYERRQRSGLNGFILLMHVGTAPARSDKLYAHLDALLTQWKEKGYDLVTVDAL</sequence>
<dbReference type="SUPFAM" id="SSF88713">
    <property type="entry name" value="Glycoside hydrolase/deacetylase"/>
    <property type="match status" value="1"/>
</dbReference>